<dbReference type="Pfam" id="PF22765">
    <property type="entry name" value="DUF7010"/>
    <property type="match status" value="1"/>
</dbReference>
<dbReference type="EMBL" id="JAELVM010000003">
    <property type="protein sequence ID" value="MBL1223065.1"/>
    <property type="molecule type" value="Genomic_DNA"/>
</dbReference>
<feature type="transmembrane region" description="Helical" evidence="1">
    <location>
        <begin position="78"/>
        <end position="100"/>
    </location>
</feature>
<keyword evidence="1" id="KW-0812">Transmembrane</keyword>
<feature type="transmembrane region" description="Helical" evidence="1">
    <location>
        <begin position="21"/>
        <end position="39"/>
    </location>
</feature>
<reference evidence="2 3" key="1">
    <citation type="submission" date="2020-12" db="EMBL/GenBank/DDBJ databases">
        <title>Chryseobacterium endoalhailicus sp. nov., isolated from seed of leguminous plant.</title>
        <authorList>
            <person name="Zhang X."/>
        </authorList>
    </citation>
    <scope>NUCLEOTIDE SEQUENCE [LARGE SCALE GENOMIC DNA]</scope>
    <source>
        <strain evidence="2 3">L7</strain>
    </source>
</reference>
<name>A0ABS1QKF1_9FLAO</name>
<accession>A0ABS1QKF1</accession>
<evidence type="ECO:0000256" key="1">
    <source>
        <dbReference type="SAM" id="Phobius"/>
    </source>
</evidence>
<gene>
    <name evidence="2" type="ORF">JET18_19635</name>
</gene>
<dbReference type="RefSeq" id="WP_202093991.1">
    <property type="nucleotide sequence ID" value="NZ_JAELVM010000003.1"/>
</dbReference>
<organism evidence="2 3">
    <name type="scientific">Chryseobacterium endalhagicum</name>
    <dbReference type="NCBI Taxonomy" id="2797638"/>
    <lineage>
        <taxon>Bacteria</taxon>
        <taxon>Pseudomonadati</taxon>
        <taxon>Bacteroidota</taxon>
        <taxon>Flavobacteriia</taxon>
        <taxon>Flavobacteriales</taxon>
        <taxon>Weeksellaceae</taxon>
        <taxon>Chryseobacterium group</taxon>
        <taxon>Chryseobacterium</taxon>
    </lineage>
</organism>
<evidence type="ECO:0000313" key="2">
    <source>
        <dbReference type="EMBL" id="MBL1223065.1"/>
    </source>
</evidence>
<feature type="transmembrane region" description="Helical" evidence="1">
    <location>
        <begin position="45"/>
        <end position="66"/>
    </location>
</feature>
<feature type="transmembrane region" description="Helical" evidence="1">
    <location>
        <begin position="152"/>
        <end position="174"/>
    </location>
</feature>
<comment type="caution">
    <text evidence="2">The sequence shown here is derived from an EMBL/GenBank/DDBJ whole genome shotgun (WGS) entry which is preliminary data.</text>
</comment>
<keyword evidence="1" id="KW-0472">Membrane</keyword>
<keyword evidence="1" id="KW-1133">Transmembrane helix</keyword>
<dbReference type="InterPro" id="IPR053824">
    <property type="entry name" value="DUF7010"/>
</dbReference>
<proteinExistence type="predicted"/>
<evidence type="ECO:0000313" key="3">
    <source>
        <dbReference type="Proteomes" id="UP000661696"/>
    </source>
</evidence>
<keyword evidence="3" id="KW-1185">Reference proteome</keyword>
<evidence type="ECO:0008006" key="4">
    <source>
        <dbReference type="Google" id="ProtNLM"/>
    </source>
</evidence>
<sequence>MNHLDEAQHDMKDGYGYGSTGVLISGMIWMLSSLAVHFYTPQKGIWCLIIGGIFIFPVSTLIGKLAGIKGAHQKTNPLGKLAMEGTIWMIMCIPLAYGLSLHKAEWFFQGMLMIIGGRYLTFATIYGTKIYWILGAALGLAAFILFKTGAGAFLSALAGGCVEIIFGFIIYGLYRNDKQKNLSNN</sequence>
<feature type="transmembrane region" description="Helical" evidence="1">
    <location>
        <begin position="130"/>
        <end position="146"/>
    </location>
</feature>
<dbReference type="Proteomes" id="UP000661696">
    <property type="component" value="Unassembled WGS sequence"/>
</dbReference>
<protein>
    <recommendedName>
        <fullName evidence="4">DUF308 domain-containing protein</fullName>
    </recommendedName>
</protein>